<keyword evidence="1" id="KW-1133">Transmembrane helix</keyword>
<evidence type="ECO:0000256" key="1">
    <source>
        <dbReference type="SAM" id="Phobius"/>
    </source>
</evidence>
<proteinExistence type="predicted"/>
<dbReference type="AlphaFoldDB" id="A0A919YHN6"/>
<dbReference type="Proteomes" id="UP000682811">
    <property type="component" value="Unassembled WGS sequence"/>
</dbReference>
<keyword evidence="3" id="KW-1185">Reference proteome</keyword>
<name>A0A919YHN6_9BACL</name>
<keyword evidence="1" id="KW-0472">Membrane</keyword>
<accession>A0A919YHN6</accession>
<protein>
    <submittedName>
        <fullName evidence="2">Uncharacterized protein</fullName>
    </submittedName>
</protein>
<evidence type="ECO:0000313" key="2">
    <source>
        <dbReference type="EMBL" id="GIO51392.1"/>
    </source>
</evidence>
<gene>
    <name evidence="2" type="ORF">J34TS1_61570</name>
</gene>
<comment type="caution">
    <text evidence="2">The sequence shown here is derived from an EMBL/GenBank/DDBJ whole genome shotgun (WGS) entry which is preliminary data.</text>
</comment>
<keyword evidence="1" id="KW-0812">Transmembrane</keyword>
<reference evidence="2 3" key="1">
    <citation type="submission" date="2021-03" db="EMBL/GenBank/DDBJ databases">
        <title>Antimicrobial resistance genes in bacteria isolated from Japanese honey, and their potential for conferring macrolide and lincosamide resistance in the American foulbrood pathogen Paenibacillus larvae.</title>
        <authorList>
            <person name="Okamoto M."/>
            <person name="Kumagai M."/>
            <person name="Kanamori H."/>
            <person name="Takamatsu D."/>
        </authorList>
    </citation>
    <scope>NUCLEOTIDE SEQUENCE [LARGE SCALE GENOMIC DNA]</scope>
    <source>
        <strain evidence="2 3">J34TS1</strain>
    </source>
</reference>
<evidence type="ECO:0000313" key="3">
    <source>
        <dbReference type="Proteomes" id="UP000682811"/>
    </source>
</evidence>
<sequence>MMRKKPIYIILVLLILCSVTYFFTSQFGYSFNEKSVLLKSFPFQNGHVVYQKEFGNNKIVIWDTGDKKYAKVVKVAWGMLYQVRNISEMLPREPNDFISRTWSASLNSTGRYETIFAVEAKNPDIEKVIISNDNIDHKISDQLKEIKQKSSVYIELKVQDGFAVSYNELPMNDVGNFVFRGLDHKGQIITVGR</sequence>
<feature type="transmembrane region" description="Helical" evidence="1">
    <location>
        <begin position="7"/>
        <end position="29"/>
    </location>
</feature>
<organism evidence="2 3">
    <name type="scientific">Paenibacillus azoreducens</name>
    <dbReference type="NCBI Taxonomy" id="116718"/>
    <lineage>
        <taxon>Bacteria</taxon>
        <taxon>Bacillati</taxon>
        <taxon>Bacillota</taxon>
        <taxon>Bacilli</taxon>
        <taxon>Bacillales</taxon>
        <taxon>Paenibacillaceae</taxon>
        <taxon>Paenibacillus</taxon>
    </lineage>
</organism>
<dbReference type="EMBL" id="BORT01000052">
    <property type="protein sequence ID" value="GIO51392.1"/>
    <property type="molecule type" value="Genomic_DNA"/>
</dbReference>
<dbReference type="RefSeq" id="WP_212981388.1">
    <property type="nucleotide sequence ID" value="NZ_AP025343.1"/>
</dbReference>